<dbReference type="PROSITE" id="PS00474">
    <property type="entry name" value="RIBOSOMAL_L3"/>
    <property type="match status" value="1"/>
</dbReference>
<evidence type="ECO:0000256" key="4">
    <source>
        <dbReference type="ARBA" id="ARBA00022980"/>
    </source>
</evidence>
<evidence type="ECO:0000256" key="9">
    <source>
        <dbReference type="RuleBase" id="RU003905"/>
    </source>
</evidence>
<evidence type="ECO:0000256" key="8">
    <source>
        <dbReference type="ARBA" id="ARBA00035396"/>
    </source>
</evidence>
<dbReference type="InterPro" id="IPR009000">
    <property type="entry name" value="Transl_B-barrel_sf"/>
</dbReference>
<keyword evidence="11" id="KW-1185">Reference proteome</keyword>
<accession>A0AAD9NBN3</accession>
<dbReference type="AlphaFoldDB" id="A0AAD9NBN3"/>
<dbReference type="PANTHER" id="PTHR11229">
    <property type="entry name" value="50S RIBOSOMAL PROTEIN L3"/>
    <property type="match status" value="1"/>
</dbReference>
<dbReference type="GO" id="GO:0006412">
    <property type="term" value="P:translation"/>
    <property type="evidence" value="ECO:0007669"/>
    <property type="project" value="InterPro"/>
</dbReference>
<dbReference type="GO" id="GO:0005762">
    <property type="term" value="C:mitochondrial large ribosomal subunit"/>
    <property type="evidence" value="ECO:0007669"/>
    <property type="project" value="TreeGrafter"/>
</dbReference>
<name>A0AAD9NBN3_9ANNE</name>
<keyword evidence="4 9" id="KW-0689">Ribosomal protein</keyword>
<comment type="subcellular location">
    <subcellularLocation>
        <location evidence="1">Mitochondrion</location>
    </subcellularLocation>
</comment>
<dbReference type="NCBIfam" id="TIGR03625">
    <property type="entry name" value="L3_bact"/>
    <property type="match status" value="1"/>
</dbReference>
<reference evidence="10" key="1">
    <citation type="journal article" date="2023" name="Mol. Biol. Evol.">
        <title>Third-Generation Sequencing Reveals the Adaptive Role of the Epigenome in Three Deep-Sea Polychaetes.</title>
        <authorList>
            <person name="Perez M."/>
            <person name="Aroh O."/>
            <person name="Sun Y."/>
            <person name="Lan Y."/>
            <person name="Juniper S.K."/>
            <person name="Young C.R."/>
            <person name="Angers B."/>
            <person name="Qian P.Y."/>
        </authorList>
    </citation>
    <scope>NUCLEOTIDE SEQUENCE</scope>
    <source>
        <strain evidence="10">P08H-3</strain>
    </source>
</reference>
<evidence type="ECO:0000313" key="11">
    <source>
        <dbReference type="Proteomes" id="UP001208570"/>
    </source>
</evidence>
<evidence type="ECO:0000256" key="1">
    <source>
        <dbReference type="ARBA" id="ARBA00004173"/>
    </source>
</evidence>
<dbReference type="InterPro" id="IPR019926">
    <property type="entry name" value="Ribosomal_uL3_CS"/>
</dbReference>
<dbReference type="SUPFAM" id="SSF50447">
    <property type="entry name" value="Translation proteins"/>
    <property type="match status" value="1"/>
</dbReference>
<keyword evidence="5" id="KW-0496">Mitochondrion</keyword>
<dbReference type="Gene3D" id="2.40.30.10">
    <property type="entry name" value="Translation factors"/>
    <property type="match status" value="2"/>
</dbReference>
<keyword evidence="6 9" id="KW-0687">Ribonucleoprotein</keyword>
<dbReference type="EMBL" id="JAODUP010000101">
    <property type="protein sequence ID" value="KAK2162251.1"/>
    <property type="molecule type" value="Genomic_DNA"/>
</dbReference>
<evidence type="ECO:0000256" key="2">
    <source>
        <dbReference type="ARBA" id="ARBA00006540"/>
    </source>
</evidence>
<evidence type="ECO:0000256" key="3">
    <source>
        <dbReference type="ARBA" id="ARBA00022946"/>
    </source>
</evidence>
<evidence type="ECO:0000256" key="6">
    <source>
        <dbReference type="ARBA" id="ARBA00023274"/>
    </source>
</evidence>
<organism evidence="10 11">
    <name type="scientific">Paralvinella palmiformis</name>
    <dbReference type="NCBI Taxonomy" id="53620"/>
    <lineage>
        <taxon>Eukaryota</taxon>
        <taxon>Metazoa</taxon>
        <taxon>Spiralia</taxon>
        <taxon>Lophotrochozoa</taxon>
        <taxon>Annelida</taxon>
        <taxon>Polychaeta</taxon>
        <taxon>Sedentaria</taxon>
        <taxon>Canalipalpata</taxon>
        <taxon>Terebellida</taxon>
        <taxon>Terebelliformia</taxon>
        <taxon>Alvinellidae</taxon>
        <taxon>Paralvinella</taxon>
    </lineage>
</organism>
<dbReference type="Proteomes" id="UP001208570">
    <property type="component" value="Unassembled WGS sequence"/>
</dbReference>
<comment type="caution">
    <text evidence="10">The sequence shown here is derived from an EMBL/GenBank/DDBJ whole genome shotgun (WGS) entry which is preliminary data.</text>
</comment>
<keyword evidence="3" id="KW-0809">Transit peptide</keyword>
<gene>
    <name evidence="10" type="ORF">LSH36_101g03028</name>
</gene>
<dbReference type="GO" id="GO:0003735">
    <property type="term" value="F:structural constituent of ribosome"/>
    <property type="evidence" value="ECO:0007669"/>
    <property type="project" value="InterPro"/>
</dbReference>
<sequence>MAASMMSWRLSVSLRCGQSASFQQLDIFARVLAQPHLTQLHITRGARRTCKAAPWLSKRTVDHKLNEEVLTTESKEFLKNVAIERFKERMANSPLKDAPAERHQWTPKSLRTGVLAIKLGVIPQWTKDGHRFTCTLLQVLDNHVVRYIPPEEFSKYPSFKKKWRKNIFGSLVVGALSTDPFKFSKGYNNLCAKVGLPPKRKLTRFLVTPDAAVEPGTPLKATHFKVGDYVDCQAKTIGHGFQGVVKRWGFKGGPASHGTTKWHRRTGNIGGGRNKAAVWKGRKMPGHMGMEWRTLKALKIWRINTKYNVLYVMGQNVPGPVHCYVRVMDSRTLFRRKERIQRPPHMPTFYPEDVDEPLPEEIFDEEMFKFTEPSITFTDKKDK</sequence>
<evidence type="ECO:0000256" key="5">
    <source>
        <dbReference type="ARBA" id="ARBA00023128"/>
    </source>
</evidence>
<dbReference type="PANTHER" id="PTHR11229:SF8">
    <property type="entry name" value="LARGE RIBOSOMAL SUBUNIT PROTEIN UL3M"/>
    <property type="match status" value="1"/>
</dbReference>
<proteinExistence type="inferred from homology"/>
<dbReference type="InterPro" id="IPR019927">
    <property type="entry name" value="Ribosomal_uL3_bac/org-type"/>
</dbReference>
<dbReference type="Pfam" id="PF00297">
    <property type="entry name" value="Ribosomal_L3"/>
    <property type="match status" value="1"/>
</dbReference>
<evidence type="ECO:0000313" key="10">
    <source>
        <dbReference type="EMBL" id="KAK2162251.1"/>
    </source>
</evidence>
<dbReference type="FunFam" id="2.40.30.10:FF:000049">
    <property type="entry name" value="39S ribosomal protein L3, mitochondrial"/>
    <property type="match status" value="1"/>
</dbReference>
<evidence type="ECO:0000256" key="7">
    <source>
        <dbReference type="ARBA" id="ARBA00035209"/>
    </source>
</evidence>
<dbReference type="InterPro" id="IPR000597">
    <property type="entry name" value="Ribosomal_uL3"/>
</dbReference>
<protein>
    <recommendedName>
        <fullName evidence="7">Large ribosomal subunit protein uL3m</fullName>
    </recommendedName>
    <alternativeName>
        <fullName evidence="8">39S ribosomal protein L3, mitochondrial</fullName>
    </alternativeName>
</protein>
<comment type="similarity">
    <text evidence="2 9">Belongs to the universal ribosomal protein uL3 family.</text>
</comment>